<keyword evidence="2" id="KW-1185">Reference proteome</keyword>
<reference evidence="1" key="1">
    <citation type="submission" date="2023-07" db="EMBL/GenBank/DDBJ databases">
        <title>A collection of bacterial strains from the Burkholderia cepacia Research Laboratory and Repository.</title>
        <authorList>
            <person name="Lipuma J."/>
            <person name="Spilker T."/>
            <person name="Caverly L."/>
        </authorList>
    </citation>
    <scope>NUCLEOTIDE SEQUENCE</scope>
    <source>
        <strain evidence="1">AU42020</strain>
    </source>
</reference>
<sequence>MTRLANGPFEVKLNPESLSTVAEQSGLGRMSLDKHYHGDLEAVSHGEMLAFRSSVQGSAGYVAMETVQGVLDGRHGSFVLQHSSTMTRGQPQQSITVVPDSGTGELLGLAGSMIIDLDNGRHAYRFDYTLPDSPG</sequence>
<evidence type="ECO:0000313" key="1">
    <source>
        <dbReference type="EMBL" id="MDN7933905.1"/>
    </source>
</evidence>
<dbReference type="RefSeq" id="WP_069258645.1">
    <property type="nucleotide sequence ID" value="NZ_CADFDC010000008.1"/>
</dbReference>
<evidence type="ECO:0000313" key="2">
    <source>
        <dbReference type="Proteomes" id="UP001171606"/>
    </source>
</evidence>
<dbReference type="InterPro" id="IPR021607">
    <property type="entry name" value="DUF3224"/>
</dbReference>
<gene>
    <name evidence="1" type="ORF">QZM52_21695</name>
</gene>
<dbReference type="GeneID" id="67906176"/>
<name>A0ABT8PGW9_9BURK</name>
<dbReference type="Proteomes" id="UP001171606">
    <property type="component" value="Unassembled WGS sequence"/>
</dbReference>
<accession>A0ABT8PGW9</accession>
<organism evidence="1 2">
    <name type="scientific">Burkholderia metallica</name>
    <dbReference type="NCBI Taxonomy" id="488729"/>
    <lineage>
        <taxon>Bacteria</taxon>
        <taxon>Pseudomonadati</taxon>
        <taxon>Pseudomonadota</taxon>
        <taxon>Betaproteobacteria</taxon>
        <taxon>Burkholderiales</taxon>
        <taxon>Burkholderiaceae</taxon>
        <taxon>Burkholderia</taxon>
        <taxon>Burkholderia cepacia complex</taxon>
    </lineage>
</organism>
<dbReference type="Gene3D" id="2.40.350.10">
    <property type="entry name" value="SO1590-like"/>
    <property type="match status" value="1"/>
</dbReference>
<dbReference type="EMBL" id="JAUJSQ010000008">
    <property type="protein sequence ID" value="MDN7933905.1"/>
    <property type="molecule type" value="Genomic_DNA"/>
</dbReference>
<proteinExistence type="predicted"/>
<protein>
    <submittedName>
        <fullName evidence="1">DUF3224 domain-containing protein</fullName>
    </submittedName>
</protein>
<dbReference type="Pfam" id="PF11528">
    <property type="entry name" value="DUF3224"/>
    <property type="match status" value="1"/>
</dbReference>
<comment type="caution">
    <text evidence="1">The sequence shown here is derived from an EMBL/GenBank/DDBJ whole genome shotgun (WGS) entry which is preliminary data.</text>
</comment>
<dbReference type="InterPro" id="IPR023159">
    <property type="entry name" value="SO1590-like_sf"/>
</dbReference>
<dbReference type="SUPFAM" id="SSF159238">
    <property type="entry name" value="SO1590-like"/>
    <property type="match status" value="1"/>
</dbReference>